<protein>
    <submittedName>
        <fullName evidence="6">L-threonine 3-dehydrogenase</fullName>
    </submittedName>
</protein>
<dbReference type="Pfam" id="PF00107">
    <property type="entry name" value="ADH_zinc_N"/>
    <property type="match status" value="1"/>
</dbReference>
<dbReference type="Gene3D" id="3.40.50.720">
    <property type="entry name" value="NAD(P)-binding Rossmann-like Domain"/>
    <property type="match status" value="1"/>
</dbReference>
<dbReference type="Pfam" id="PF08240">
    <property type="entry name" value="ADH_N"/>
    <property type="match status" value="1"/>
</dbReference>
<reference evidence="7" key="1">
    <citation type="journal article" date="2019" name="Int. J. Syst. Evol. Microbiol.">
        <title>The Global Catalogue of Microorganisms (GCM) 10K type strain sequencing project: providing services to taxonomists for standard genome sequencing and annotation.</title>
        <authorList>
            <consortium name="The Broad Institute Genomics Platform"/>
            <consortium name="The Broad Institute Genome Sequencing Center for Infectious Disease"/>
            <person name="Wu L."/>
            <person name="Ma J."/>
        </authorList>
    </citation>
    <scope>NUCLEOTIDE SEQUENCE [LARGE SCALE GENOMIC DNA]</scope>
    <source>
        <strain evidence="7">CCM 7282</strain>
    </source>
</reference>
<dbReference type="PANTHER" id="PTHR43401">
    <property type="entry name" value="L-THREONINE 3-DEHYDROGENASE"/>
    <property type="match status" value="1"/>
</dbReference>
<dbReference type="EMBL" id="BMCJ01000003">
    <property type="protein sequence ID" value="GGC89298.1"/>
    <property type="molecule type" value="Genomic_DNA"/>
</dbReference>
<evidence type="ECO:0000259" key="5">
    <source>
        <dbReference type="SMART" id="SM00829"/>
    </source>
</evidence>
<dbReference type="SUPFAM" id="SSF51735">
    <property type="entry name" value="NAD(P)-binding Rossmann-fold domains"/>
    <property type="match status" value="1"/>
</dbReference>
<dbReference type="InterPro" id="IPR013149">
    <property type="entry name" value="ADH-like_C"/>
</dbReference>
<keyword evidence="7" id="KW-1185">Reference proteome</keyword>
<proteinExistence type="inferred from homology"/>
<comment type="similarity">
    <text evidence="4">Belongs to the zinc-containing alcohol dehydrogenase family.</text>
</comment>
<keyword evidence="2 4" id="KW-0862">Zinc</keyword>
<accession>A0ABQ1P259</accession>
<dbReference type="SUPFAM" id="SSF50129">
    <property type="entry name" value="GroES-like"/>
    <property type="match status" value="1"/>
</dbReference>
<keyword evidence="3" id="KW-0560">Oxidoreductase</keyword>
<evidence type="ECO:0000256" key="2">
    <source>
        <dbReference type="ARBA" id="ARBA00022833"/>
    </source>
</evidence>
<dbReference type="PANTHER" id="PTHR43401:SF2">
    <property type="entry name" value="L-THREONINE 3-DEHYDROGENASE"/>
    <property type="match status" value="1"/>
</dbReference>
<feature type="domain" description="Enoyl reductase (ER)" evidence="5">
    <location>
        <begin position="8"/>
        <end position="344"/>
    </location>
</feature>
<dbReference type="InterPro" id="IPR020843">
    <property type="entry name" value="ER"/>
</dbReference>
<dbReference type="PROSITE" id="PS00059">
    <property type="entry name" value="ADH_ZINC"/>
    <property type="match status" value="1"/>
</dbReference>
<dbReference type="InterPro" id="IPR011032">
    <property type="entry name" value="GroES-like_sf"/>
</dbReference>
<dbReference type="InterPro" id="IPR036291">
    <property type="entry name" value="NAD(P)-bd_dom_sf"/>
</dbReference>
<evidence type="ECO:0000256" key="1">
    <source>
        <dbReference type="ARBA" id="ARBA00022723"/>
    </source>
</evidence>
<comment type="caution">
    <text evidence="6">The sequence shown here is derived from an EMBL/GenBank/DDBJ whole genome shotgun (WGS) entry which is preliminary data.</text>
</comment>
<keyword evidence="1 4" id="KW-0479">Metal-binding</keyword>
<dbReference type="InterPro" id="IPR050129">
    <property type="entry name" value="Zn_alcohol_dh"/>
</dbReference>
<dbReference type="InterPro" id="IPR002328">
    <property type="entry name" value="ADH_Zn_CS"/>
</dbReference>
<gene>
    <name evidence="6" type="ORF">GCM10007216_20100</name>
</gene>
<evidence type="ECO:0000313" key="6">
    <source>
        <dbReference type="EMBL" id="GGC89298.1"/>
    </source>
</evidence>
<name>A0ABQ1P259_9BACI</name>
<dbReference type="InterPro" id="IPR013154">
    <property type="entry name" value="ADH-like_N"/>
</dbReference>
<evidence type="ECO:0000256" key="4">
    <source>
        <dbReference type="RuleBase" id="RU361277"/>
    </source>
</evidence>
<organism evidence="6 7">
    <name type="scientific">Thalassobacillus devorans</name>
    <dbReference type="NCBI Taxonomy" id="279813"/>
    <lineage>
        <taxon>Bacteria</taxon>
        <taxon>Bacillati</taxon>
        <taxon>Bacillota</taxon>
        <taxon>Bacilli</taxon>
        <taxon>Bacillales</taxon>
        <taxon>Bacillaceae</taxon>
        <taxon>Thalassobacillus</taxon>
    </lineage>
</organism>
<evidence type="ECO:0000313" key="7">
    <source>
        <dbReference type="Proteomes" id="UP000619534"/>
    </source>
</evidence>
<dbReference type="SMART" id="SM00829">
    <property type="entry name" value="PKS_ER"/>
    <property type="match status" value="1"/>
</dbReference>
<evidence type="ECO:0000256" key="3">
    <source>
        <dbReference type="ARBA" id="ARBA00023002"/>
    </source>
</evidence>
<dbReference type="RefSeq" id="WP_062445964.1">
    <property type="nucleotide sequence ID" value="NZ_CTEA01000005.1"/>
</dbReference>
<dbReference type="Proteomes" id="UP000619534">
    <property type="component" value="Unassembled WGS sequence"/>
</dbReference>
<dbReference type="Gene3D" id="3.90.180.10">
    <property type="entry name" value="Medium-chain alcohol dehydrogenases, catalytic domain"/>
    <property type="match status" value="1"/>
</dbReference>
<comment type="cofactor">
    <cofactor evidence="4">
        <name>Zn(2+)</name>
        <dbReference type="ChEBI" id="CHEBI:29105"/>
    </cofactor>
</comment>
<sequence length="346" mass="37515">MKAAIFNGPQSMEVRDVPPLESNPNDLVLRVLSCGICGSDLHSMRTGDFVTPGQIMGHEFVGEVVEVGSNVEGIKNGDRVVGTSAAFCGECRWCKSGDFIYCPDLFNTAIGYGRPGGFSDFVRIENAVLNQTVFHVPEHLSNEEASLMEPLGVAALTVSQVHRQSNKRALVIGGGIIGNLVAQILKNEHDYDVAISEPSEIRRNKVYGVTHKINPFEEDLIKRLQNIWGEGKYHFGSGGMADLVIDCAGSKQTFIQALEAVRSKGVIGVVALPDQPVPVNLMRVVHKAPEIVGVLGSDMGEAIRLVKEDKVTLNTLVTHTYPLKNITEAFKVQQNTDASVKVVVNP</sequence>